<keyword evidence="1" id="KW-0472">Membrane</keyword>
<keyword evidence="1" id="KW-1133">Transmembrane helix</keyword>
<keyword evidence="3" id="KW-1185">Reference proteome</keyword>
<feature type="transmembrane region" description="Helical" evidence="1">
    <location>
        <begin position="21"/>
        <end position="47"/>
    </location>
</feature>
<sequence>MESTETTKPNNQSWKQKASSFFALFTSTGTLICCALPAAVAAFAGGAAVTSMISTFPWMVPLSANKGWIFLGSGIMLLISGILVYRPKGKVACSITGGKGCEVAGRFTKVMFWSSVIIYSTGAFFAYALVPIMRLLGI</sequence>
<evidence type="ECO:0000256" key="1">
    <source>
        <dbReference type="SAM" id="Phobius"/>
    </source>
</evidence>
<evidence type="ECO:0000313" key="2">
    <source>
        <dbReference type="EMBL" id="MCW9706247.1"/>
    </source>
</evidence>
<proteinExistence type="predicted"/>
<name>A0ABT3PK02_9BACT</name>
<feature type="transmembrane region" description="Helical" evidence="1">
    <location>
        <begin position="116"/>
        <end position="136"/>
    </location>
</feature>
<organism evidence="2 3">
    <name type="scientific">Fodinibius salsisoli</name>
    <dbReference type="NCBI Taxonomy" id="2820877"/>
    <lineage>
        <taxon>Bacteria</taxon>
        <taxon>Pseudomonadati</taxon>
        <taxon>Balneolota</taxon>
        <taxon>Balneolia</taxon>
        <taxon>Balneolales</taxon>
        <taxon>Balneolaceae</taxon>
        <taxon>Fodinibius</taxon>
    </lineage>
</organism>
<dbReference type="RefSeq" id="WP_265764950.1">
    <property type="nucleotide sequence ID" value="NZ_JAGGJA010000003.1"/>
</dbReference>
<reference evidence="2 3" key="1">
    <citation type="submission" date="2021-03" db="EMBL/GenBank/DDBJ databases">
        <title>Aliifodinibius sp. nov., a new bacterium isolated from saline soil.</title>
        <authorList>
            <person name="Galisteo C."/>
            <person name="De La Haba R."/>
            <person name="Sanchez-Porro C."/>
            <person name="Ventosa A."/>
        </authorList>
    </citation>
    <scope>NUCLEOTIDE SEQUENCE [LARGE SCALE GENOMIC DNA]</scope>
    <source>
        <strain evidence="2 3">1BSP15-2V2</strain>
    </source>
</reference>
<keyword evidence="1" id="KW-0812">Transmembrane</keyword>
<comment type="caution">
    <text evidence="2">The sequence shown here is derived from an EMBL/GenBank/DDBJ whole genome shotgun (WGS) entry which is preliminary data.</text>
</comment>
<dbReference type="EMBL" id="JAGGJA010000003">
    <property type="protein sequence ID" value="MCW9706247.1"/>
    <property type="molecule type" value="Genomic_DNA"/>
</dbReference>
<evidence type="ECO:0008006" key="4">
    <source>
        <dbReference type="Google" id="ProtNLM"/>
    </source>
</evidence>
<gene>
    <name evidence="2" type="ORF">J6I44_05255</name>
</gene>
<evidence type="ECO:0000313" key="3">
    <source>
        <dbReference type="Proteomes" id="UP001207918"/>
    </source>
</evidence>
<accession>A0ABT3PK02</accession>
<feature type="transmembrane region" description="Helical" evidence="1">
    <location>
        <begin position="67"/>
        <end position="85"/>
    </location>
</feature>
<protein>
    <recommendedName>
        <fullName evidence="4">Mercuric transport protein MerT</fullName>
    </recommendedName>
</protein>
<dbReference type="Proteomes" id="UP001207918">
    <property type="component" value="Unassembled WGS sequence"/>
</dbReference>